<gene>
    <name evidence="1" type="ORF">Ae201684_007753</name>
</gene>
<dbReference type="PANTHER" id="PTHR46586:SF3">
    <property type="entry name" value="ANKYRIN REPEAT-CONTAINING PROTEIN"/>
    <property type="match status" value="1"/>
</dbReference>
<organism evidence="1 2">
    <name type="scientific">Aphanomyces euteiches</name>
    <dbReference type="NCBI Taxonomy" id="100861"/>
    <lineage>
        <taxon>Eukaryota</taxon>
        <taxon>Sar</taxon>
        <taxon>Stramenopiles</taxon>
        <taxon>Oomycota</taxon>
        <taxon>Saprolegniomycetes</taxon>
        <taxon>Saprolegniales</taxon>
        <taxon>Verrucalvaceae</taxon>
        <taxon>Aphanomyces</taxon>
    </lineage>
</organism>
<reference evidence="1 2" key="1">
    <citation type="submission" date="2019-07" db="EMBL/GenBank/DDBJ databases">
        <title>Genomics analysis of Aphanomyces spp. identifies a new class of oomycete effector associated with host adaptation.</title>
        <authorList>
            <person name="Gaulin E."/>
        </authorList>
    </citation>
    <scope>NUCLEOTIDE SEQUENCE [LARGE SCALE GENOMIC DNA]</scope>
    <source>
        <strain evidence="1 2">ATCC 201684</strain>
    </source>
</reference>
<protein>
    <submittedName>
        <fullName evidence="1">Uncharacterized protein</fullName>
    </submittedName>
</protein>
<dbReference type="Pfam" id="PF12796">
    <property type="entry name" value="Ank_2"/>
    <property type="match status" value="1"/>
</dbReference>
<name>A0A6G0X6V0_9STRA</name>
<dbReference type="AlphaFoldDB" id="A0A6G0X6V0"/>
<sequence length="328" mass="37039">MQADTAAVACCLLAPEILRCICQFQDGVDAYVVPLLEFHNEKRWTRLLHILPRIADVDDVLGPWYDLYGTRHVLDVLRLMPRLAVLLSTHALLLGNAEVVQLMDEHDYLDRNDPHHLFLAACNGQLDVVALLTEKNYAMTSQAMDMAAMNGFRQVVEYLHIHRTEGCTTQAMDLAAGNGHLDVVQFLHANRKEGCNKWAMNLAAAQGHLNVVMFLDHHRSEGCTTHAMDDAAKAGHLDVVRFLHKYRHEGCTTDAMDGAAENGYLNVVKFLDENRLEGCTRRARQRAIARGFNDIVAYLDSHVLIKDNTLSSDLHCPWRWRDYFGGRP</sequence>
<dbReference type="Gene3D" id="1.25.40.20">
    <property type="entry name" value="Ankyrin repeat-containing domain"/>
    <property type="match status" value="2"/>
</dbReference>
<dbReference type="PANTHER" id="PTHR46586">
    <property type="entry name" value="ANKYRIN REPEAT-CONTAINING PROTEIN"/>
    <property type="match status" value="1"/>
</dbReference>
<evidence type="ECO:0000313" key="1">
    <source>
        <dbReference type="EMBL" id="KAF0735746.1"/>
    </source>
</evidence>
<keyword evidence="2" id="KW-1185">Reference proteome</keyword>
<dbReference type="EMBL" id="VJMJ01000093">
    <property type="protein sequence ID" value="KAF0735746.1"/>
    <property type="molecule type" value="Genomic_DNA"/>
</dbReference>
<dbReference type="Proteomes" id="UP000481153">
    <property type="component" value="Unassembled WGS sequence"/>
</dbReference>
<proteinExistence type="predicted"/>
<dbReference type="VEuPathDB" id="FungiDB:AeMF1_014474"/>
<accession>A0A6G0X6V0</accession>
<dbReference type="InterPro" id="IPR052050">
    <property type="entry name" value="SecEffector_AnkRepeat"/>
</dbReference>
<evidence type="ECO:0000313" key="2">
    <source>
        <dbReference type="Proteomes" id="UP000481153"/>
    </source>
</evidence>
<dbReference type="InterPro" id="IPR036770">
    <property type="entry name" value="Ankyrin_rpt-contain_sf"/>
</dbReference>
<dbReference type="InterPro" id="IPR002110">
    <property type="entry name" value="Ankyrin_rpt"/>
</dbReference>
<dbReference type="SUPFAM" id="SSF48403">
    <property type="entry name" value="Ankyrin repeat"/>
    <property type="match status" value="1"/>
</dbReference>
<comment type="caution">
    <text evidence="1">The sequence shown here is derived from an EMBL/GenBank/DDBJ whole genome shotgun (WGS) entry which is preliminary data.</text>
</comment>